<dbReference type="Gene3D" id="3.40.50.410">
    <property type="entry name" value="von Willebrand factor, type A domain"/>
    <property type="match status" value="1"/>
</dbReference>
<dbReference type="PANTHER" id="PTHR22588:SF12">
    <property type="entry name" value="VWFA DOMAIN-CONTAINING PROTEIN"/>
    <property type="match status" value="1"/>
</dbReference>
<reference evidence="3 4" key="1">
    <citation type="journal article" date="1998" name="Science">
        <title>Genome sequence of the nematode C. elegans: a platform for investigating biology.</title>
        <authorList>
            <consortium name="The C. elegans sequencing consortium"/>
            <person name="Sulson J.E."/>
            <person name="Waterston R."/>
        </authorList>
    </citation>
    <scope>NUCLEOTIDE SEQUENCE [LARGE SCALE GENOMIC DNA]</scope>
    <source>
        <strain evidence="3 4">Bristol N2</strain>
    </source>
</reference>
<gene>
    <name evidence="3 5" type="ORF">C29A12.6</name>
    <name evidence="3" type="ORF">CELE_C29A12.6</name>
</gene>
<dbReference type="KEGG" id="cel:CELE_C29A12.6"/>
<name>G5EFA0_CAEEL</name>
<dbReference type="Bgee" id="WBGene00007800">
    <property type="expression patterns" value="Expressed in embryo and 1 other cell type or tissue"/>
</dbReference>
<dbReference type="SUPFAM" id="SSF53300">
    <property type="entry name" value="vWA-like"/>
    <property type="match status" value="1"/>
</dbReference>
<dbReference type="PROSITE" id="PS50234">
    <property type="entry name" value="VWFA"/>
    <property type="match status" value="1"/>
</dbReference>
<feature type="compositionally biased region" description="Low complexity" evidence="1">
    <location>
        <begin position="365"/>
        <end position="374"/>
    </location>
</feature>
<evidence type="ECO:0000313" key="5">
    <source>
        <dbReference type="WormBase" id="C29A12.6a"/>
    </source>
</evidence>
<sequence>MHPSFIPFCPLNWKVKRRTFSKAMNRRLTISHKNNNNMNNKQKMVQLDIREPSPLFLIHFISRIFLCSAEKRIRKLFSSKKMSRFWPSSIALFSILLISIQQTLACVDILFVIDNKTLEVSRSRAIQVAKELPEDQKIRKWVVLSRNDRYVPRVLRNNAELQTVLNTIHGDYDRFLEIATGEIARRTATFQPFVILLFSETPVNQTMTNMWRNISLAPALHIYRIGSLQRSTKMLSEDQEMDFEKLIECGRNQSSLFGFDSSKFHGGNEIRRSPTSTHRPWTSTRGPFVRRLTFYDASQALINQKKKEELSKVDTKFTITRTFKKMTTIPMSTTRRMTTTTIRPKTTKKYLSRSTSKYDAKKTTRSYQTTTRTTSKPDNTFWHPTESFGTTRSPAPVSTIDSPLKPEVPVIKPMDFMVRSRSVQFAMTEKPPFTTVMNPMKFFTTTRTPITKPKPLIPYSCTADVFFLVDVSQGTGDKSQQYLDIAASAISSLPISQDTVRVGLISYSGPGRTHVRVFLDKHNEKEKLIEEMFLMERHGGTTRTADAIRYATKIFEGKAHPARKNVKKVLVVFTDGYSQDNPKEASRMARAKGIQLIAVAVKDRLAPPDTEQLTEIGGNGRSIFISPSGRDLREKIIGTQCQM</sequence>
<accession>G5EFA0</accession>
<dbReference type="EMBL" id="BX284605">
    <property type="protein sequence ID" value="CAA98248.1"/>
    <property type="molecule type" value="Genomic_DNA"/>
</dbReference>
<dbReference type="OrthoDB" id="10256829at2759"/>
<dbReference type="ExpressionAtlas" id="G5EFA0">
    <property type="expression patterns" value="baseline and differential"/>
</dbReference>
<dbReference type="AGR" id="WB:WBGene00007800"/>
<dbReference type="InterPro" id="IPR002035">
    <property type="entry name" value="VWF_A"/>
</dbReference>
<organism evidence="3 4">
    <name type="scientific">Caenorhabditis elegans</name>
    <dbReference type="NCBI Taxonomy" id="6239"/>
    <lineage>
        <taxon>Eukaryota</taxon>
        <taxon>Metazoa</taxon>
        <taxon>Ecdysozoa</taxon>
        <taxon>Nematoda</taxon>
        <taxon>Chromadorea</taxon>
        <taxon>Rhabditida</taxon>
        <taxon>Rhabditina</taxon>
        <taxon>Rhabditomorpha</taxon>
        <taxon>Rhabditoidea</taxon>
        <taxon>Rhabditidae</taxon>
        <taxon>Peloderinae</taxon>
        <taxon>Caenorhabditis</taxon>
    </lineage>
</organism>
<dbReference type="InterPro" id="IPR036465">
    <property type="entry name" value="vWFA_dom_sf"/>
</dbReference>
<evidence type="ECO:0000256" key="1">
    <source>
        <dbReference type="SAM" id="MobiDB-lite"/>
    </source>
</evidence>
<keyword evidence="4" id="KW-1185">Reference proteome</keyword>
<dbReference type="Proteomes" id="UP000001940">
    <property type="component" value="Chromosome V"/>
</dbReference>
<dbReference type="SMART" id="SM00327">
    <property type="entry name" value="VWA"/>
    <property type="match status" value="1"/>
</dbReference>
<proteinExistence type="predicted"/>
<feature type="domain" description="VWFA" evidence="2">
    <location>
        <begin position="464"/>
        <end position="640"/>
    </location>
</feature>
<dbReference type="PIR" id="T19549">
    <property type="entry name" value="T19549"/>
</dbReference>
<dbReference type="RefSeq" id="NP_001256271.1">
    <property type="nucleotide sequence ID" value="NM_001269342.3"/>
</dbReference>
<dbReference type="SMR" id="G5EFA0"/>
<protein>
    <submittedName>
        <fullName evidence="3">VWFA domain-containing protein</fullName>
    </submittedName>
</protein>
<dbReference type="Pfam" id="PF00092">
    <property type="entry name" value="VWA"/>
    <property type="match status" value="1"/>
</dbReference>
<feature type="region of interest" description="Disordered" evidence="1">
    <location>
        <begin position="361"/>
        <end position="401"/>
    </location>
</feature>
<evidence type="ECO:0000313" key="3">
    <source>
        <dbReference type="EMBL" id="CAA98248.1"/>
    </source>
</evidence>
<evidence type="ECO:0000259" key="2">
    <source>
        <dbReference type="PROSITE" id="PS50234"/>
    </source>
</evidence>
<dbReference type="PANTHER" id="PTHR22588">
    <property type="entry name" value="VWFA DOMAIN-CONTAINING PROTEIN"/>
    <property type="match status" value="1"/>
</dbReference>
<dbReference type="InterPro" id="IPR052229">
    <property type="entry name" value="Collagen-VI/PIF"/>
</dbReference>
<dbReference type="CDD" id="cd01476">
    <property type="entry name" value="VWA_integrin_invertebrates"/>
    <property type="match status" value="1"/>
</dbReference>
<dbReference type="CTD" id="179504"/>
<dbReference type="HOGENOM" id="CLU_447070_0_0_1"/>
<dbReference type="WormBase" id="C29A12.6a">
    <property type="protein sequence ID" value="CE20535"/>
    <property type="gene ID" value="WBGene00007800"/>
</dbReference>
<dbReference type="AlphaFoldDB" id="G5EFA0"/>
<evidence type="ECO:0000313" key="4">
    <source>
        <dbReference type="Proteomes" id="UP000001940"/>
    </source>
</evidence>
<dbReference type="GeneID" id="179504"/>